<comment type="caution">
    <text evidence="4">The sequence shown here is derived from an EMBL/GenBank/DDBJ whole genome shotgun (WGS) entry which is preliminary data.</text>
</comment>
<evidence type="ECO:0000256" key="1">
    <source>
        <dbReference type="SAM" id="MobiDB-lite"/>
    </source>
</evidence>
<evidence type="ECO:0000259" key="3">
    <source>
        <dbReference type="Pfam" id="PF26053"/>
    </source>
</evidence>
<dbReference type="GO" id="GO:0016740">
    <property type="term" value="F:transferase activity"/>
    <property type="evidence" value="ECO:0007669"/>
    <property type="project" value="UniProtKB-KW"/>
</dbReference>
<keyword evidence="5" id="KW-1185">Reference proteome</keyword>
<feature type="region of interest" description="Disordered" evidence="1">
    <location>
        <begin position="723"/>
        <end position="746"/>
    </location>
</feature>
<dbReference type="InterPro" id="IPR023631">
    <property type="entry name" value="Amidase_dom"/>
</dbReference>
<accession>A0A8H4NFM9</accession>
<protein>
    <submittedName>
        <fullName evidence="4">Glutamyl-tRNA(Gln) amidotransferase subunit A</fullName>
    </submittedName>
</protein>
<dbReference type="Pfam" id="PF26053">
    <property type="entry name" value="DUF8016"/>
    <property type="match status" value="1"/>
</dbReference>
<dbReference type="Gene3D" id="3.90.1300.10">
    <property type="entry name" value="Amidase signature (AS) domain"/>
    <property type="match status" value="1"/>
</dbReference>
<keyword evidence="4" id="KW-0808">Transferase</keyword>
<dbReference type="SUPFAM" id="SSF75304">
    <property type="entry name" value="Amidase signature (AS) enzymes"/>
    <property type="match status" value="1"/>
</dbReference>
<reference evidence="4 5" key="1">
    <citation type="submission" date="2020-01" db="EMBL/GenBank/DDBJ databases">
        <title>Identification and distribution of gene clusters putatively required for synthesis of sphingolipid metabolism inhibitors in phylogenetically diverse species of the filamentous fungus Fusarium.</title>
        <authorList>
            <person name="Kim H.-S."/>
            <person name="Busman M."/>
            <person name="Brown D.W."/>
            <person name="Divon H."/>
            <person name="Uhlig S."/>
            <person name="Proctor R.H."/>
        </authorList>
    </citation>
    <scope>NUCLEOTIDE SEQUENCE [LARGE SCALE GENOMIC DNA]</scope>
    <source>
        <strain evidence="4 5">NRRL 13308</strain>
    </source>
</reference>
<dbReference type="Pfam" id="PF01425">
    <property type="entry name" value="Amidase"/>
    <property type="match status" value="1"/>
</dbReference>
<feature type="domain" description="Scytalone dehydratase-like protein Arp1 N-terminal" evidence="3">
    <location>
        <begin position="31"/>
        <end position="138"/>
    </location>
</feature>
<gene>
    <name evidence="4" type="ORF">FACUT_8944</name>
</gene>
<dbReference type="AlphaFoldDB" id="A0A8H4NFM9"/>
<proteinExistence type="predicted"/>
<dbReference type="PANTHER" id="PTHR46310">
    <property type="entry name" value="AMIDASE 1"/>
    <property type="match status" value="1"/>
</dbReference>
<evidence type="ECO:0000313" key="4">
    <source>
        <dbReference type="EMBL" id="KAF4430285.1"/>
    </source>
</evidence>
<dbReference type="InterPro" id="IPR058329">
    <property type="entry name" value="Arp1_N"/>
</dbReference>
<sequence>MPSKLVSTVVRLDEIAYYMHPVPVTPHKTASPILQGDHTIEPCTLLTIGSTFPEREQLQATLERFADTDDVWSSAFLLSVVLQMVKPGVTLSETHRTVLRDLGVLTLHVLDSSDAALLQPEGPYFLDKGCLHRAYRLYPDTAAAFMVATVPDVDGDGFRSLDAAAYGEQFPGALTVAVPSRLYSVKTAEKPYAGTRLAIKDIIDLKGLKTGASSRAFTELYPAKDKTADAVQQLVDLGFVVVGKLKTTQFADSEWPTCDWVDYHGPWNPRGDGYLTPSGSSAGSASSISSYQWLDYSLGTDTLGSIRSPSAAQGIFGMRPSLGAISTTGVVPYSSNWDTIGGFARTASEFRGLARALYGTNGSEDRVYNKPTKLIYPTDYWPSSNKESQQVFEKFITRVEDFLGSKRVEINLAELWKETRPEGTDESIGKHFHHAFDWSANRDQWTGLLKPFIDQYTDKFGKVPVLNPQVRFKVSYTPTITADQKDKGKKLLATYHDWFYKNVMPPSEDGYSDSIMILPWTNGEPDYRDKYKDGPQQFTGQGFFFYNVGPYAQCPELIFPDGSDSTAVGNTSYTSKFTGKVEQLPAAVGLIAAKGSDVMLADFVSSLFEGDASQLANLNNGWRRFKNAEPPSRQKYGGYGWSDAECYTFTFGLVLSALETTVVSTTLDTLAMHFDDARDYSWIAMAYMVTFNGFSPVPHPIRVLIVNQAPCFSTQVSPMPLAASSSSTPVSPLPLSSQAFVEQQNP</sequence>
<feature type="domain" description="Amidase" evidence="2">
    <location>
        <begin position="186"/>
        <end position="361"/>
    </location>
</feature>
<feature type="compositionally biased region" description="Low complexity" evidence="1">
    <location>
        <begin position="723"/>
        <end position="737"/>
    </location>
</feature>
<dbReference type="OrthoDB" id="5423360at2759"/>
<dbReference type="InterPro" id="IPR036928">
    <property type="entry name" value="AS_sf"/>
</dbReference>
<dbReference type="PANTHER" id="PTHR46310:SF7">
    <property type="entry name" value="AMIDASE 1"/>
    <property type="match status" value="1"/>
</dbReference>
<organism evidence="4 5">
    <name type="scientific">Fusarium acutatum</name>
    <dbReference type="NCBI Taxonomy" id="78861"/>
    <lineage>
        <taxon>Eukaryota</taxon>
        <taxon>Fungi</taxon>
        <taxon>Dikarya</taxon>
        <taxon>Ascomycota</taxon>
        <taxon>Pezizomycotina</taxon>
        <taxon>Sordariomycetes</taxon>
        <taxon>Hypocreomycetidae</taxon>
        <taxon>Hypocreales</taxon>
        <taxon>Nectriaceae</taxon>
        <taxon>Fusarium</taxon>
        <taxon>Fusarium fujikuroi species complex</taxon>
    </lineage>
</organism>
<dbReference type="EMBL" id="JAADJF010000256">
    <property type="protein sequence ID" value="KAF4430285.1"/>
    <property type="molecule type" value="Genomic_DNA"/>
</dbReference>
<name>A0A8H4NFM9_9HYPO</name>
<dbReference type="Proteomes" id="UP000536711">
    <property type="component" value="Unassembled WGS sequence"/>
</dbReference>
<evidence type="ECO:0000259" key="2">
    <source>
        <dbReference type="Pfam" id="PF01425"/>
    </source>
</evidence>
<evidence type="ECO:0000313" key="5">
    <source>
        <dbReference type="Proteomes" id="UP000536711"/>
    </source>
</evidence>